<dbReference type="RefSeq" id="WP_190466277.1">
    <property type="nucleotide sequence ID" value="NZ_JACJPW010000045.1"/>
</dbReference>
<reference evidence="5" key="2">
    <citation type="submission" date="2020-08" db="EMBL/GenBank/DDBJ databases">
        <authorList>
            <person name="Chen M."/>
            <person name="Teng W."/>
            <person name="Zhao L."/>
            <person name="Hu C."/>
            <person name="Zhou Y."/>
            <person name="Han B."/>
            <person name="Song L."/>
            <person name="Shu W."/>
        </authorList>
    </citation>
    <scope>NUCLEOTIDE SEQUENCE</scope>
    <source>
        <strain evidence="5">FACHB-1375</strain>
    </source>
</reference>
<gene>
    <name evidence="5" type="ORF">H6G03_18080</name>
</gene>
<dbReference type="InterPro" id="IPR011006">
    <property type="entry name" value="CheY-like_superfamily"/>
</dbReference>
<dbReference type="AlphaFoldDB" id="A0A926ZHS7"/>
<evidence type="ECO:0000313" key="6">
    <source>
        <dbReference type="Proteomes" id="UP000641646"/>
    </source>
</evidence>
<dbReference type="Proteomes" id="UP000641646">
    <property type="component" value="Unassembled WGS sequence"/>
</dbReference>
<feature type="domain" description="Response regulatory" evidence="4">
    <location>
        <begin position="3"/>
        <end position="119"/>
    </location>
</feature>
<protein>
    <submittedName>
        <fullName evidence="5">Response regulator</fullName>
    </submittedName>
</protein>
<evidence type="ECO:0000256" key="1">
    <source>
        <dbReference type="ARBA" id="ARBA00022553"/>
    </source>
</evidence>
<evidence type="ECO:0000256" key="2">
    <source>
        <dbReference type="ARBA" id="ARBA00023012"/>
    </source>
</evidence>
<dbReference type="PANTHER" id="PTHR44591:SF14">
    <property type="entry name" value="PROTEIN PILG"/>
    <property type="match status" value="1"/>
</dbReference>
<comment type="caution">
    <text evidence="5">The sequence shown here is derived from an EMBL/GenBank/DDBJ whole genome shotgun (WGS) entry which is preliminary data.</text>
</comment>
<dbReference type="InterPro" id="IPR001789">
    <property type="entry name" value="Sig_transdc_resp-reg_receiver"/>
</dbReference>
<dbReference type="SMART" id="SM00448">
    <property type="entry name" value="REC"/>
    <property type="match status" value="1"/>
</dbReference>
<keyword evidence="6" id="KW-1185">Reference proteome</keyword>
<accession>A0A926ZHS7</accession>
<dbReference type="InterPro" id="IPR050595">
    <property type="entry name" value="Bact_response_regulator"/>
</dbReference>
<name>A0A926ZHS7_9CYAN</name>
<dbReference type="SUPFAM" id="SSF52172">
    <property type="entry name" value="CheY-like"/>
    <property type="match status" value="1"/>
</dbReference>
<evidence type="ECO:0000256" key="3">
    <source>
        <dbReference type="PROSITE-ProRule" id="PRU00169"/>
    </source>
</evidence>
<feature type="modified residue" description="4-aspartylphosphate" evidence="3">
    <location>
        <position position="52"/>
    </location>
</feature>
<evidence type="ECO:0000313" key="5">
    <source>
        <dbReference type="EMBL" id="MBD2182949.1"/>
    </source>
</evidence>
<keyword evidence="2" id="KW-0902">Two-component regulatory system</keyword>
<dbReference type="Pfam" id="PF00072">
    <property type="entry name" value="Response_reg"/>
    <property type="match status" value="1"/>
</dbReference>
<dbReference type="PROSITE" id="PS50110">
    <property type="entry name" value="RESPONSE_REGULATORY"/>
    <property type="match status" value="1"/>
</dbReference>
<proteinExistence type="predicted"/>
<dbReference type="Gene3D" id="3.40.50.2300">
    <property type="match status" value="1"/>
</dbReference>
<dbReference type="GO" id="GO:0000160">
    <property type="term" value="P:phosphorelay signal transduction system"/>
    <property type="evidence" value="ECO:0007669"/>
    <property type="project" value="UniProtKB-KW"/>
</dbReference>
<organism evidence="5 6">
    <name type="scientific">Aerosakkonema funiforme FACHB-1375</name>
    <dbReference type="NCBI Taxonomy" id="2949571"/>
    <lineage>
        <taxon>Bacteria</taxon>
        <taxon>Bacillati</taxon>
        <taxon>Cyanobacteriota</taxon>
        <taxon>Cyanophyceae</taxon>
        <taxon>Oscillatoriophycideae</taxon>
        <taxon>Aerosakkonematales</taxon>
        <taxon>Aerosakkonemataceae</taxon>
        <taxon>Aerosakkonema</taxon>
    </lineage>
</organism>
<evidence type="ECO:0000259" key="4">
    <source>
        <dbReference type="PROSITE" id="PS50110"/>
    </source>
</evidence>
<dbReference type="EMBL" id="JACJPW010000045">
    <property type="protein sequence ID" value="MBD2182949.1"/>
    <property type="molecule type" value="Genomic_DNA"/>
</dbReference>
<sequence>MATILVVEDSITEAQFICNSLREVGLNTITVNTAEAAKVIVSQKKIDAILLDVVLPGESGFGFCRKLKSEDKTSHIPIIICSSKNGKIDQTWGLKQGASAYLTKPLDREELLQTVQRFIQS</sequence>
<reference evidence="5" key="1">
    <citation type="journal article" date="2015" name="ISME J.">
        <title>Draft Genome Sequence of Streptomyces incarnatus NRRL8089, which Produces the Nucleoside Antibiotic Sinefungin.</title>
        <authorList>
            <person name="Oshima K."/>
            <person name="Hattori M."/>
            <person name="Shimizu H."/>
            <person name="Fukuda K."/>
            <person name="Nemoto M."/>
            <person name="Inagaki K."/>
            <person name="Tamura T."/>
        </authorList>
    </citation>
    <scope>NUCLEOTIDE SEQUENCE</scope>
    <source>
        <strain evidence="5">FACHB-1375</strain>
    </source>
</reference>
<keyword evidence="1 3" id="KW-0597">Phosphoprotein</keyword>
<dbReference type="PANTHER" id="PTHR44591">
    <property type="entry name" value="STRESS RESPONSE REGULATOR PROTEIN 1"/>
    <property type="match status" value="1"/>
</dbReference>